<keyword evidence="2" id="KW-0808">Transferase</keyword>
<keyword evidence="3" id="KW-1185">Reference proteome</keyword>
<gene>
    <name evidence="2" type="primary">mocA</name>
    <name evidence="2" type="ORF">FLA105534_01413</name>
</gene>
<accession>A0A6J4GDR0</accession>
<dbReference type="EMBL" id="CADCSU010000065">
    <property type="protein sequence ID" value="CAA9196983.1"/>
    <property type="molecule type" value="Genomic_DNA"/>
</dbReference>
<proteinExistence type="predicted"/>
<evidence type="ECO:0000313" key="2">
    <source>
        <dbReference type="EMBL" id="CAA9196983.1"/>
    </source>
</evidence>
<dbReference type="RefSeq" id="WP_173970098.1">
    <property type="nucleotide sequence ID" value="NZ_CADCSU010000065.1"/>
</dbReference>
<dbReference type="GO" id="GO:0061602">
    <property type="term" value="F:molybdenum cofactor cytidylyltransferase activity"/>
    <property type="evidence" value="ECO:0007669"/>
    <property type="project" value="UniProtKB-EC"/>
</dbReference>
<dbReference type="PANTHER" id="PTHR43777">
    <property type="entry name" value="MOLYBDENUM COFACTOR CYTIDYLYLTRANSFERASE"/>
    <property type="match status" value="1"/>
</dbReference>
<dbReference type="Pfam" id="PF12804">
    <property type="entry name" value="NTP_transf_3"/>
    <property type="match status" value="1"/>
</dbReference>
<evidence type="ECO:0000313" key="3">
    <source>
        <dbReference type="Proteomes" id="UP000479938"/>
    </source>
</evidence>
<keyword evidence="2" id="KW-0548">Nucleotidyltransferase</keyword>
<dbReference type="EC" id="2.7.7.76" evidence="2"/>
<feature type="domain" description="MobA-like NTP transferase" evidence="1">
    <location>
        <begin position="8"/>
        <end position="168"/>
    </location>
</feature>
<dbReference type="PANTHER" id="PTHR43777:SF1">
    <property type="entry name" value="MOLYBDENUM COFACTOR CYTIDYLYLTRANSFERASE"/>
    <property type="match status" value="1"/>
</dbReference>
<dbReference type="InterPro" id="IPR029044">
    <property type="entry name" value="Nucleotide-diphossugar_trans"/>
</dbReference>
<dbReference type="Gene3D" id="3.90.550.10">
    <property type="entry name" value="Spore Coat Polysaccharide Biosynthesis Protein SpsA, Chain A"/>
    <property type="match status" value="1"/>
</dbReference>
<dbReference type="CDD" id="cd04182">
    <property type="entry name" value="GT_2_like_f"/>
    <property type="match status" value="1"/>
</dbReference>
<evidence type="ECO:0000259" key="1">
    <source>
        <dbReference type="Pfam" id="PF12804"/>
    </source>
</evidence>
<dbReference type="InterPro" id="IPR025877">
    <property type="entry name" value="MobA-like_NTP_Trfase"/>
</dbReference>
<reference evidence="2 3" key="1">
    <citation type="submission" date="2020-02" db="EMBL/GenBank/DDBJ databases">
        <authorList>
            <person name="Criscuolo A."/>
        </authorList>
    </citation>
    <scope>NUCLEOTIDE SEQUENCE [LARGE SCALE GENOMIC DNA]</scope>
    <source>
        <strain evidence="2">CIP105534</strain>
    </source>
</reference>
<protein>
    <submittedName>
        <fullName evidence="2">Molybdenum cofactor cytidylyltransferase</fullName>
        <ecNumber evidence="2">2.7.7.76</ecNumber>
    </submittedName>
</protein>
<dbReference type="Proteomes" id="UP000479938">
    <property type="component" value="Unassembled WGS sequence"/>
</dbReference>
<sequence length="202" mass="22526">MKAITGIVVLAAGSSSRLGQPKQLLLYKNTSLLKNTISQASQVENTTIIVVTGSNHELIEKEISNPEIKTSYNPDWELGMSSSITKGLKESLRLYPDIQKIIFTVCDQPFITNIVFENLINEHQKTEKGIIASAYSGTLGTPVLFHKKYFNELLELKGQEGAKKIINKFLDDTTAIPFENGEIDIDTMEDYNRLIFLGGSKR</sequence>
<organism evidence="2 3">
    <name type="scientific">Flavobacterium bizetiae</name>
    <dbReference type="NCBI Taxonomy" id="2704140"/>
    <lineage>
        <taxon>Bacteria</taxon>
        <taxon>Pseudomonadati</taxon>
        <taxon>Bacteroidota</taxon>
        <taxon>Flavobacteriia</taxon>
        <taxon>Flavobacteriales</taxon>
        <taxon>Flavobacteriaceae</taxon>
        <taxon>Flavobacterium</taxon>
    </lineage>
</organism>
<dbReference type="AlphaFoldDB" id="A0A6J4GDR0"/>
<dbReference type="SUPFAM" id="SSF53448">
    <property type="entry name" value="Nucleotide-diphospho-sugar transferases"/>
    <property type="match status" value="1"/>
</dbReference>
<name>A0A6J4GDR0_9FLAO</name>